<dbReference type="GO" id="GO:0003723">
    <property type="term" value="F:RNA binding"/>
    <property type="evidence" value="ECO:0007669"/>
    <property type="project" value="InterPro"/>
</dbReference>
<dbReference type="InterPro" id="IPR045114">
    <property type="entry name" value="Csn12-like"/>
</dbReference>
<evidence type="ECO:0000259" key="3">
    <source>
        <dbReference type="PROSITE" id="PS50250"/>
    </source>
</evidence>
<sequence length="479" mass="54561">MNELFDTFAKAHAAHNGYMIAQTLSPVPPANQPHMLSSVWQSANHQSVQGTIKHFIKKSASASYHSSLDNTELNGWVEVYTAYWKAIGEILAGESGKSSWTKVYDAWKDLTSMLIRGYNNHGFQAWTIPSLYMVGKYLRLFAIKSDEERNRNSSRSQAGTTIIQDDFDADADKQSQLRDCEQHLKRIFTLCLTDRAPLEESRKWGIYFVINLLFKTYFKLNSASLSRTILTSLKAFNDRGDMPPLESFPKSQRVTFKYYEGVLFFLEENYVEVCGHQALSPMCYQFMLISYGQANKHLTEAWLLCPRSSKANIERILIYLIPCRLLTSHVLPTKKLLEPYPRLQELFLPIAQCIRRGDLRSFDLALQKGEDEFVKRRIYLTLERGRDIALRNLLRKVFVNGGFEEPKEGNAAPVRRTRVPLAEFQTAISMGSGGETVDPDEVECLLANMIYKDLMKGYIARERGIIVLSKKGAFPGTGV</sequence>
<dbReference type="InterPro" id="IPR036388">
    <property type="entry name" value="WH-like_DNA-bd_sf"/>
</dbReference>
<dbReference type="AlphaFoldDB" id="A0A0B7K318"/>
<dbReference type="Gene3D" id="1.10.10.10">
    <property type="entry name" value="Winged helix-like DNA-binding domain superfamily/Winged helix DNA-binding domain"/>
    <property type="match status" value="1"/>
</dbReference>
<gene>
    <name evidence="4" type="ORF">BN869_000006034_1</name>
</gene>
<dbReference type="SMART" id="SM00753">
    <property type="entry name" value="PAM"/>
    <property type="match status" value="1"/>
</dbReference>
<dbReference type="FunFam" id="1.10.10.10:FF:000366">
    <property type="entry name" value="COP9 signalosome complex subunit"/>
    <property type="match status" value="1"/>
</dbReference>
<dbReference type="EMBL" id="CDPU01000016">
    <property type="protein sequence ID" value="CEO49977.1"/>
    <property type="molecule type" value="Genomic_DNA"/>
</dbReference>
<proteinExistence type="inferred from homology"/>
<evidence type="ECO:0000313" key="4">
    <source>
        <dbReference type="EMBL" id="CEO49977.1"/>
    </source>
</evidence>
<dbReference type="Pfam" id="PF01399">
    <property type="entry name" value="PCI"/>
    <property type="match status" value="1"/>
</dbReference>
<dbReference type="PANTHER" id="PTHR12732">
    <property type="entry name" value="UNCHARACTERIZED PROTEASOME COMPONENT REGION PCI-CONTAINING"/>
    <property type="match status" value="1"/>
</dbReference>
<protein>
    <recommendedName>
        <fullName evidence="2">Protein CSN12 homolog</fullName>
    </recommendedName>
</protein>
<dbReference type="PROSITE" id="PS50250">
    <property type="entry name" value="PCI"/>
    <property type="match status" value="1"/>
</dbReference>
<feature type="domain" description="PCI" evidence="3">
    <location>
        <begin position="275"/>
        <end position="473"/>
    </location>
</feature>
<comment type="similarity">
    <text evidence="1">Belongs to the CSN12 family.</text>
</comment>
<name>A0A0B7K318_BIOOC</name>
<accession>A0A0B7K318</accession>
<evidence type="ECO:0000256" key="1">
    <source>
        <dbReference type="ARBA" id="ARBA00025771"/>
    </source>
</evidence>
<reference evidence="4" key="1">
    <citation type="submission" date="2015-01" db="EMBL/GenBank/DDBJ databases">
        <authorList>
            <person name="Durling Mikael"/>
        </authorList>
    </citation>
    <scope>NUCLEOTIDE SEQUENCE</scope>
</reference>
<dbReference type="GO" id="GO:0003690">
    <property type="term" value="F:double-stranded DNA binding"/>
    <property type="evidence" value="ECO:0007669"/>
    <property type="project" value="InterPro"/>
</dbReference>
<evidence type="ECO:0000256" key="2">
    <source>
        <dbReference type="ARBA" id="ARBA00073854"/>
    </source>
</evidence>
<organism evidence="4">
    <name type="scientific">Bionectria ochroleuca</name>
    <name type="common">Gliocladium roseum</name>
    <dbReference type="NCBI Taxonomy" id="29856"/>
    <lineage>
        <taxon>Eukaryota</taxon>
        <taxon>Fungi</taxon>
        <taxon>Dikarya</taxon>
        <taxon>Ascomycota</taxon>
        <taxon>Pezizomycotina</taxon>
        <taxon>Sordariomycetes</taxon>
        <taxon>Hypocreomycetidae</taxon>
        <taxon>Hypocreales</taxon>
        <taxon>Bionectriaceae</taxon>
        <taxon>Clonostachys</taxon>
    </lineage>
</organism>
<dbReference type="PANTHER" id="PTHR12732:SF0">
    <property type="entry name" value="PCI DOMAIN-CONTAINING PROTEIN 2"/>
    <property type="match status" value="1"/>
</dbReference>
<dbReference type="InterPro" id="IPR000717">
    <property type="entry name" value="PCI_dom"/>
</dbReference>